<organism evidence="1 2">
    <name type="scientific">Microbacterium testaceum</name>
    <name type="common">Aureobacterium testaceum</name>
    <name type="synonym">Brevibacterium testaceum</name>
    <dbReference type="NCBI Taxonomy" id="2033"/>
    <lineage>
        <taxon>Bacteria</taxon>
        <taxon>Bacillati</taxon>
        <taxon>Actinomycetota</taxon>
        <taxon>Actinomycetes</taxon>
        <taxon>Micrococcales</taxon>
        <taxon>Microbacteriaceae</taxon>
        <taxon>Microbacterium</taxon>
    </lineage>
</organism>
<proteinExistence type="predicted"/>
<comment type="caution">
    <text evidence="1">The sequence shown here is derived from an EMBL/GenBank/DDBJ whole genome shotgun (WGS) entry which is preliminary data.</text>
</comment>
<accession>A0A2T7WIE3</accession>
<name>A0A2T7WIE3_MICTE</name>
<dbReference type="RefSeq" id="WP_116537652.1">
    <property type="nucleotide sequence ID" value="NZ_QDFT01000019.1"/>
</dbReference>
<protein>
    <submittedName>
        <fullName evidence="1">Uncharacterized protein</fullName>
    </submittedName>
</protein>
<dbReference type="Proteomes" id="UP000244649">
    <property type="component" value="Unassembled WGS sequence"/>
</dbReference>
<gene>
    <name evidence="1" type="ORF">DC432_09305</name>
</gene>
<dbReference type="EMBL" id="QDFT01000019">
    <property type="protein sequence ID" value="PVE72093.1"/>
    <property type="molecule type" value="Genomic_DNA"/>
</dbReference>
<reference evidence="1 2" key="1">
    <citation type="submission" date="2018-04" db="EMBL/GenBank/DDBJ databases">
        <authorList>
            <person name="Go L.Y."/>
            <person name="Mitchell J.A."/>
        </authorList>
    </citation>
    <scope>NUCLEOTIDE SEQUENCE [LARGE SCALE GENOMIC DNA]</scope>
    <source>
        <strain evidence="1 2">TPD7010</strain>
    </source>
</reference>
<evidence type="ECO:0000313" key="1">
    <source>
        <dbReference type="EMBL" id="PVE72093.1"/>
    </source>
</evidence>
<dbReference type="AlphaFoldDB" id="A0A2T7WIE3"/>
<sequence>MRVDPVAVLPPAVLALLDAADADTLLRDAEALAEGLTDAGWAPEVESGRFGADGWDVVSSAWAPDLSMFLDGDVRMVRGAALAIATALGDRGDRWSLDTEGPDWSTWSVDDPRWQTDEIDRLLWSGRGAVISLFTAPEMPAGPGVLPAHLQLAISRADTPDEGLPRDDARDRRVAVEGSVVERWYLAGSEGLPDDVLARLEADDDGRVRAAAASERIMRAGSSRG</sequence>
<evidence type="ECO:0000313" key="2">
    <source>
        <dbReference type="Proteomes" id="UP000244649"/>
    </source>
</evidence>